<comment type="caution">
    <text evidence="8">The sequence shown here is derived from an EMBL/GenBank/DDBJ whole genome shotgun (WGS) entry which is preliminary data.</text>
</comment>
<dbReference type="GO" id="GO:0022625">
    <property type="term" value="C:cytosolic large ribosomal subunit"/>
    <property type="evidence" value="ECO:0007669"/>
    <property type="project" value="TreeGrafter"/>
</dbReference>
<dbReference type="PANTHER" id="PTHR33284:SF1">
    <property type="entry name" value="RIBOSOMAL PROTEIN L25_GLN-TRNA SYNTHETASE, ANTI-CODON-BINDING DOMAIN-CONTAINING PROTEIN"/>
    <property type="match status" value="1"/>
</dbReference>
<dbReference type="Pfam" id="PF01386">
    <property type="entry name" value="Ribosomal_L25p"/>
    <property type="match status" value="1"/>
</dbReference>
<dbReference type="RefSeq" id="WP_151128743.1">
    <property type="nucleotide sequence ID" value="NZ_VZQZ01000007.1"/>
</dbReference>
<sequence>MQQKLMNIELRSKTGKGVSRQLRIADMVPGVVYGKGMDPVAVSIKYRDLQDALAGEGGQNNLITLVGGGSLDQSMAIIADMQRDALRGTYRHVDLHRINMNEKLRVTVPVILKGTAAGVKEGGLLDLAHHELHVECLPGNIPDTIEIDITSLQLNHSIHIGEIPLPDGVKLLENPKTPVVSVLGRTKEEAEEDAAAAAAAAAPAEPAA</sequence>
<comment type="function">
    <text evidence="5">This is one of the proteins that binds to the 5S RNA in the ribosome where it forms part of the central protuberance.</text>
</comment>
<evidence type="ECO:0000259" key="7">
    <source>
        <dbReference type="Pfam" id="PF14693"/>
    </source>
</evidence>
<dbReference type="GO" id="GO:0008097">
    <property type="term" value="F:5S rRNA binding"/>
    <property type="evidence" value="ECO:0007669"/>
    <property type="project" value="InterPro"/>
</dbReference>
<protein>
    <recommendedName>
        <fullName evidence="5">Large ribosomal subunit protein bL25</fullName>
    </recommendedName>
    <alternativeName>
        <fullName evidence="5">General stress protein CTC</fullName>
    </alternativeName>
</protein>
<dbReference type="HAMAP" id="MF_01334">
    <property type="entry name" value="Ribosomal_bL25_CTC"/>
    <property type="match status" value="1"/>
</dbReference>
<evidence type="ECO:0000313" key="8">
    <source>
        <dbReference type="EMBL" id="KAB0664721.1"/>
    </source>
</evidence>
<dbReference type="InterPro" id="IPR011035">
    <property type="entry name" value="Ribosomal_bL25/Gln-tRNA_synth"/>
</dbReference>
<evidence type="ECO:0000259" key="6">
    <source>
        <dbReference type="Pfam" id="PF01386"/>
    </source>
</evidence>
<dbReference type="GO" id="GO:0006412">
    <property type="term" value="P:translation"/>
    <property type="evidence" value="ECO:0007669"/>
    <property type="project" value="UniProtKB-UniRule"/>
</dbReference>
<evidence type="ECO:0000256" key="1">
    <source>
        <dbReference type="ARBA" id="ARBA00022730"/>
    </source>
</evidence>
<dbReference type="InterPro" id="IPR020057">
    <property type="entry name" value="Ribosomal_bL25_b-dom"/>
</dbReference>
<evidence type="ECO:0000256" key="3">
    <source>
        <dbReference type="ARBA" id="ARBA00022980"/>
    </source>
</evidence>
<dbReference type="Gene3D" id="2.40.240.10">
    <property type="entry name" value="Ribosomal Protein L25, Chain P"/>
    <property type="match status" value="1"/>
</dbReference>
<organism evidence="8 9">
    <name type="scientific">Oryzomonas japonica</name>
    <dbReference type="NCBI Taxonomy" id="2603858"/>
    <lineage>
        <taxon>Bacteria</taxon>
        <taxon>Pseudomonadati</taxon>
        <taxon>Thermodesulfobacteriota</taxon>
        <taxon>Desulfuromonadia</taxon>
        <taxon>Geobacterales</taxon>
        <taxon>Geobacteraceae</taxon>
        <taxon>Oryzomonas</taxon>
    </lineage>
</organism>
<dbReference type="InterPro" id="IPR037121">
    <property type="entry name" value="Ribosomal_bL25_C"/>
</dbReference>
<evidence type="ECO:0000256" key="2">
    <source>
        <dbReference type="ARBA" id="ARBA00022884"/>
    </source>
</evidence>
<dbReference type="SUPFAM" id="SSF50715">
    <property type="entry name" value="Ribosomal protein L25-like"/>
    <property type="match status" value="1"/>
</dbReference>
<name>A0A7J4ZQE9_9BACT</name>
<keyword evidence="3 5" id="KW-0689">Ribosomal protein</keyword>
<dbReference type="NCBIfam" id="TIGR00731">
    <property type="entry name" value="bL25_bact_ctc"/>
    <property type="match status" value="1"/>
</dbReference>
<evidence type="ECO:0000256" key="5">
    <source>
        <dbReference type="HAMAP-Rule" id="MF_01334"/>
    </source>
</evidence>
<feature type="domain" description="Large ribosomal subunit protein bL25 beta" evidence="7">
    <location>
        <begin position="103"/>
        <end position="183"/>
    </location>
</feature>
<comment type="subunit">
    <text evidence="5">Part of the 50S ribosomal subunit; part of the 5S rRNA/L5/L18/L25 subcomplex. Contacts the 5S rRNA. Binds to the 5S rRNA independently of L5 and L18.</text>
</comment>
<dbReference type="GO" id="GO:0003735">
    <property type="term" value="F:structural constituent of ribosome"/>
    <property type="evidence" value="ECO:0007669"/>
    <property type="project" value="InterPro"/>
</dbReference>
<comment type="similarity">
    <text evidence="5">Belongs to the bacterial ribosomal protein bL25 family. CTC subfamily.</text>
</comment>
<dbReference type="InterPro" id="IPR020056">
    <property type="entry name" value="Rbsml_bL25/Gln-tRNA_synth_N"/>
</dbReference>
<keyword evidence="1 5" id="KW-0699">rRNA-binding</keyword>
<dbReference type="InterPro" id="IPR029751">
    <property type="entry name" value="Ribosomal_L25_dom"/>
</dbReference>
<reference evidence="8 9" key="1">
    <citation type="submission" date="2019-09" db="EMBL/GenBank/DDBJ databases">
        <title>Geobacter sp. Red96, a novel strain isolated from paddy soil.</title>
        <authorList>
            <person name="Xu Z."/>
            <person name="Masuda Y."/>
            <person name="Itoh H."/>
            <person name="Senoo K."/>
        </authorList>
    </citation>
    <scope>NUCLEOTIDE SEQUENCE [LARGE SCALE GENOMIC DNA]</scope>
    <source>
        <strain evidence="8 9">Red96</strain>
    </source>
</reference>
<feature type="domain" description="Large ribosomal subunit protein bL25 L25" evidence="6">
    <location>
        <begin position="7"/>
        <end position="95"/>
    </location>
</feature>
<dbReference type="CDD" id="cd00495">
    <property type="entry name" value="Ribosomal_L25_TL5_CTC"/>
    <property type="match status" value="1"/>
</dbReference>
<dbReference type="EMBL" id="VZQZ01000007">
    <property type="protein sequence ID" value="KAB0664721.1"/>
    <property type="molecule type" value="Genomic_DNA"/>
</dbReference>
<keyword evidence="2 5" id="KW-0694">RNA-binding</keyword>
<dbReference type="Proteomes" id="UP000420562">
    <property type="component" value="Unassembled WGS sequence"/>
</dbReference>
<accession>A0A7J4ZQE9</accession>
<dbReference type="Gene3D" id="2.170.120.20">
    <property type="entry name" value="Ribosomal protein L25, beta domain"/>
    <property type="match status" value="1"/>
</dbReference>
<dbReference type="AlphaFoldDB" id="A0A7J4ZQE9"/>
<dbReference type="InterPro" id="IPR001021">
    <property type="entry name" value="Ribosomal_bL25_long"/>
</dbReference>
<dbReference type="PANTHER" id="PTHR33284">
    <property type="entry name" value="RIBOSOMAL PROTEIN L25/GLN-TRNA SYNTHETASE, ANTI-CODON-BINDING DOMAIN-CONTAINING PROTEIN"/>
    <property type="match status" value="1"/>
</dbReference>
<keyword evidence="4 5" id="KW-0687">Ribonucleoprotein</keyword>
<evidence type="ECO:0000256" key="4">
    <source>
        <dbReference type="ARBA" id="ARBA00023274"/>
    </source>
</evidence>
<evidence type="ECO:0000313" key="9">
    <source>
        <dbReference type="Proteomes" id="UP000420562"/>
    </source>
</evidence>
<dbReference type="Pfam" id="PF14693">
    <property type="entry name" value="Ribosomal_TL5_C"/>
    <property type="match status" value="1"/>
</dbReference>
<gene>
    <name evidence="5" type="primary">rplY</name>
    <name evidence="5" type="synonym">ctc</name>
    <name evidence="8" type="ORF">F6V25_11695</name>
</gene>
<keyword evidence="9" id="KW-1185">Reference proteome</keyword>
<dbReference type="InterPro" id="IPR020930">
    <property type="entry name" value="Ribosomal_uL5_bac-type"/>
</dbReference>
<proteinExistence type="inferred from homology"/>